<dbReference type="GeneID" id="28963619"/>
<evidence type="ECO:0000313" key="2">
    <source>
        <dbReference type="Proteomes" id="UP000009097"/>
    </source>
</evidence>
<dbReference type="KEGG" id="fox:FOXG_22913"/>
<accession>A0A0J9WBI1</accession>
<sequence length="65" mass="6836">MAASDEQEGKEDFLMLAAAKVFNVMIEGGAGELVLGVVRDTYGFQVEFATEDDSDASGSADEAET</sequence>
<dbReference type="VEuPathDB" id="FungiDB:FOXG_22913"/>
<dbReference type="Proteomes" id="UP000009097">
    <property type="component" value="Unassembled WGS sequence"/>
</dbReference>
<evidence type="ECO:0000313" key="1">
    <source>
        <dbReference type="EMBL" id="KNB20729.1"/>
    </source>
</evidence>
<protein>
    <submittedName>
        <fullName evidence="1">Uncharacterized protein</fullName>
    </submittedName>
</protein>
<reference evidence="1" key="2">
    <citation type="journal article" date="2010" name="Nature">
        <title>Comparative genomics reveals mobile pathogenicity chromosomes in Fusarium.</title>
        <authorList>
            <person name="Ma L.J."/>
            <person name="van der Does H.C."/>
            <person name="Borkovich K.A."/>
            <person name="Coleman J.J."/>
            <person name="Daboussi M.J."/>
            <person name="Di Pietro A."/>
            <person name="Dufresne M."/>
            <person name="Freitag M."/>
            <person name="Grabherr M."/>
            <person name="Henrissat B."/>
            <person name="Houterman P.M."/>
            <person name="Kang S."/>
            <person name="Shim W.B."/>
            <person name="Woloshuk C."/>
            <person name="Xie X."/>
            <person name="Xu J.R."/>
            <person name="Antoniw J."/>
            <person name="Baker S.E."/>
            <person name="Bluhm B.H."/>
            <person name="Breakspear A."/>
            <person name="Brown D.W."/>
            <person name="Butchko R.A."/>
            <person name="Chapman S."/>
            <person name="Coulson R."/>
            <person name="Coutinho P.M."/>
            <person name="Danchin E.G."/>
            <person name="Diener A."/>
            <person name="Gale L.R."/>
            <person name="Gardiner D.M."/>
            <person name="Goff S."/>
            <person name="Hammond-Kosack K.E."/>
            <person name="Hilburn K."/>
            <person name="Hua-Van A."/>
            <person name="Jonkers W."/>
            <person name="Kazan K."/>
            <person name="Kodira C.D."/>
            <person name="Koehrsen M."/>
            <person name="Kumar L."/>
            <person name="Lee Y.H."/>
            <person name="Li L."/>
            <person name="Manners J.M."/>
            <person name="Miranda-Saavedra D."/>
            <person name="Mukherjee M."/>
            <person name="Park G."/>
            <person name="Park J."/>
            <person name="Park S.Y."/>
            <person name="Proctor R.H."/>
            <person name="Regev A."/>
            <person name="Ruiz-Roldan M.C."/>
            <person name="Sain D."/>
            <person name="Sakthikumar S."/>
            <person name="Sykes S."/>
            <person name="Schwartz D.C."/>
            <person name="Turgeon B.G."/>
            <person name="Wapinski I."/>
            <person name="Yoder O."/>
            <person name="Young S."/>
            <person name="Zeng Q."/>
            <person name="Zhou S."/>
            <person name="Galagan J."/>
            <person name="Cuomo C.A."/>
            <person name="Kistler H.C."/>
            <person name="Rep M."/>
        </authorList>
    </citation>
    <scope>NUCLEOTIDE SEQUENCE [LARGE SCALE GENOMIC DNA]</scope>
    <source>
        <strain evidence="1">4287</strain>
    </source>
</reference>
<dbReference type="EMBL" id="DS231760">
    <property type="protein sequence ID" value="KNB20729.1"/>
    <property type="molecule type" value="Genomic_DNA"/>
</dbReference>
<dbReference type="RefSeq" id="XP_018258774.1">
    <property type="nucleotide sequence ID" value="XM_018403338.1"/>
</dbReference>
<proteinExistence type="predicted"/>
<gene>
    <name evidence="1" type="ORF">FOXG_22913</name>
</gene>
<name>A0A0J9WBI1_FUSO4</name>
<organism evidence="1 2">
    <name type="scientific">Fusarium oxysporum f. sp. lycopersici (strain 4287 / CBS 123668 / FGSC 9935 / NRRL 34936)</name>
    <name type="common">Fusarium vascular wilt of tomato</name>
    <dbReference type="NCBI Taxonomy" id="426428"/>
    <lineage>
        <taxon>Eukaryota</taxon>
        <taxon>Fungi</taxon>
        <taxon>Dikarya</taxon>
        <taxon>Ascomycota</taxon>
        <taxon>Pezizomycotina</taxon>
        <taxon>Sordariomycetes</taxon>
        <taxon>Hypocreomycetidae</taxon>
        <taxon>Hypocreales</taxon>
        <taxon>Nectriaceae</taxon>
        <taxon>Fusarium</taxon>
        <taxon>Fusarium oxysporum species complex</taxon>
    </lineage>
</organism>
<reference evidence="1" key="1">
    <citation type="submission" date="2007-04" db="EMBL/GenBank/DDBJ databases">
        <authorList>
            <consortium name="The Broad Institute Genome Sequencing Platform"/>
            <person name="Birren B."/>
            <person name="Lander E."/>
            <person name="Galagan J."/>
            <person name="Nusbaum C."/>
            <person name="Devon K."/>
            <person name="Ma L.-J."/>
            <person name="Jaffe D."/>
            <person name="Butler J."/>
            <person name="Alvarez P."/>
            <person name="Gnerre S."/>
            <person name="Grabherr M."/>
            <person name="Kleber M."/>
            <person name="Mauceli E."/>
            <person name="Brockman W."/>
            <person name="MacCallum I.A."/>
            <person name="Young S."/>
            <person name="LaButti K."/>
            <person name="DeCaprio D."/>
            <person name="Crawford M."/>
            <person name="Koehrsen M."/>
            <person name="Engels R."/>
            <person name="Montgomery P."/>
            <person name="Pearson M."/>
            <person name="Howarth C."/>
            <person name="Larson L."/>
            <person name="White J."/>
            <person name="O'Leary S."/>
            <person name="Kodira C."/>
            <person name="Zeng Q."/>
            <person name="Yandava C."/>
            <person name="Alvarado L."/>
            <person name="Kistler C."/>
            <person name="Shim W.-B."/>
            <person name="Kang S."/>
            <person name="Woloshuk C."/>
        </authorList>
    </citation>
    <scope>NUCLEOTIDE SEQUENCE</scope>
    <source>
        <strain evidence="1">4287</strain>
    </source>
</reference>
<dbReference type="AlphaFoldDB" id="A0A0J9WBI1"/>